<evidence type="ECO:0000256" key="9">
    <source>
        <dbReference type="ARBA" id="ARBA00022692"/>
    </source>
</evidence>
<evidence type="ECO:0000256" key="17">
    <source>
        <dbReference type="ARBA" id="ARBA00044717"/>
    </source>
</evidence>
<evidence type="ECO:0000256" key="4">
    <source>
        <dbReference type="ARBA" id="ARBA00009317"/>
    </source>
</evidence>
<evidence type="ECO:0000313" key="21">
    <source>
        <dbReference type="Proteomes" id="UP000293360"/>
    </source>
</evidence>
<dbReference type="GO" id="GO:0003975">
    <property type="term" value="F:UDP-N-acetylglucosamine-dolichyl-phosphate N-acetylglucosaminephosphotransferase activity"/>
    <property type="evidence" value="ECO:0007669"/>
    <property type="project" value="UniProtKB-EC"/>
</dbReference>
<dbReference type="CDD" id="cd06855">
    <property type="entry name" value="GT_GPT_euk"/>
    <property type="match status" value="1"/>
</dbReference>
<dbReference type="AlphaFoldDB" id="A0A4Q4SXD2"/>
<comment type="function">
    <text evidence="17">UDP-N-acetylglucosamine--dolichyl-phosphate N-acetylglucosaminephosphotransferase that operates in the biosynthetic pathway of dolichol-linked oligosaccharides, the glycan precursors employed in protein asparagine (N)-glycosylation. The assembly of dolichol-linked oligosaccharides begins on the cytosolic side of the endoplasmic reticulum membrane and finishes in its lumen. The sequential addition of sugars to dolichol pyrophosphate produces dolichol-linked oligosaccharides containing fourteen sugars, including two GlcNAcs, nine mannoses and three glucoses. Once assembled, the oligosaccharide is transferred from the lipid to nascent proteins by oligosaccharyltransferases. Catalyzes the initial step of dolichol-linked oligosaccharide biosynthesis, transfering GlcNAc-1-P from cytosolic UDP-GlcNAc onto the carrier lipid dolichyl phosphate (P-dolichol), yielding GlcNAc-P-P-dolichol embedded in the cytoplasmic leaflet of the endoplasmic reticulum membrane.</text>
</comment>
<evidence type="ECO:0000256" key="7">
    <source>
        <dbReference type="ARBA" id="ARBA00022676"/>
    </source>
</evidence>
<dbReference type="EC" id="2.7.8.15" evidence="5"/>
<evidence type="ECO:0000256" key="8">
    <source>
        <dbReference type="ARBA" id="ARBA00022679"/>
    </source>
</evidence>
<dbReference type="GO" id="GO:0046872">
    <property type="term" value="F:metal ion binding"/>
    <property type="evidence" value="ECO:0007669"/>
    <property type="project" value="UniProtKB-KW"/>
</dbReference>
<dbReference type="InterPro" id="IPR033895">
    <property type="entry name" value="GPT"/>
</dbReference>
<keyword evidence="14 19" id="KW-0472">Membrane</keyword>
<evidence type="ECO:0000256" key="2">
    <source>
        <dbReference type="ARBA" id="ARBA00004477"/>
    </source>
</evidence>
<evidence type="ECO:0000313" key="20">
    <source>
        <dbReference type="EMBL" id="RYO90095.1"/>
    </source>
</evidence>
<keyword evidence="8" id="KW-0808">Transferase</keyword>
<protein>
    <recommendedName>
        <fullName evidence="6">UDP-N-acetylglucosamine--dolichyl-phosphate N-acetylglucosaminephosphotransferase</fullName>
        <ecNumber evidence="5">2.7.8.15</ecNumber>
    </recommendedName>
    <alternativeName>
        <fullName evidence="15">GlcNAc-1-P transferase</fullName>
    </alternativeName>
    <alternativeName>
        <fullName evidence="16">N-acetylglucosamine-1-phosphate transferase</fullName>
    </alternativeName>
</protein>
<evidence type="ECO:0000256" key="1">
    <source>
        <dbReference type="ARBA" id="ARBA00001946"/>
    </source>
</evidence>
<keyword evidence="7" id="KW-0328">Glycosyltransferase</keyword>
<evidence type="ECO:0000256" key="5">
    <source>
        <dbReference type="ARBA" id="ARBA00013225"/>
    </source>
</evidence>
<evidence type="ECO:0000256" key="13">
    <source>
        <dbReference type="ARBA" id="ARBA00022989"/>
    </source>
</evidence>
<comment type="catalytic activity">
    <reaction evidence="18">
        <text>a di-trans,poly-cis-dolichyl phosphate + UDP-N-acetyl-alpha-D-glucosamine = an N-acetyl-alpha-D-glucosaminyl-diphospho-di-trans,poly-cis-dolichol + UMP</text>
        <dbReference type="Rhea" id="RHEA:13289"/>
        <dbReference type="Rhea" id="RHEA-COMP:19498"/>
        <dbReference type="Rhea" id="RHEA-COMP:19507"/>
        <dbReference type="ChEBI" id="CHEBI:57683"/>
        <dbReference type="ChEBI" id="CHEBI:57705"/>
        <dbReference type="ChEBI" id="CHEBI:57865"/>
        <dbReference type="ChEBI" id="CHEBI:58427"/>
        <dbReference type="EC" id="2.7.8.15"/>
    </reaction>
    <physiologicalReaction direction="left-to-right" evidence="18">
        <dbReference type="Rhea" id="RHEA:13290"/>
    </physiologicalReaction>
</comment>
<feature type="transmembrane region" description="Helical" evidence="19">
    <location>
        <begin position="176"/>
        <end position="201"/>
    </location>
</feature>
<dbReference type="GO" id="GO:0006488">
    <property type="term" value="P:dolichol-linked oligosaccharide biosynthetic process"/>
    <property type="evidence" value="ECO:0007669"/>
    <property type="project" value="InterPro"/>
</dbReference>
<comment type="pathway">
    <text evidence="3">Protein modification; protein glycosylation.</text>
</comment>
<evidence type="ECO:0000256" key="11">
    <source>
        <dbReference type="ARBA" id="ARBA00022824"/>
    </source>
</evidence>
<comment type="subcellular location">
    <subcellularLocation>
        <location evidence="2">Endoplasmic reticulum membrane</location>
        <topology evidence="2">Multi-pass membrane protein</topology>
    </subcellularLocation>
</comment>
<keyword evidence="13 19" id="KW-1133">Transmembrane helix</keyword>
<evidence type="ECO:0000256" key="18">
    <source>
        <dbReference type="ARBA" id="ARBA00045078"/>
    </source>
</evidence>
<feature type="transmembrane region" description="Helical" evidence="19">
    <location>
        <begin position="145"/>
        <end position="164"/>
    </location>
</feature>
<dbReference type="OrthoDB" id="10262326at2759"/>
<organism evidence="20 21">
    <name type="scientific">Monosporascus ibericus</name>
    <dbReference type="NCBI Taxonomy" id="155417"/>
    <lineage>
        <taxon>Eukaryota</taxon>
        <taxon>Fungi</taxon>
        <taxon>Dikarya</taxon>
        <taxon>Ascomycota</taxon>
        <taxon>Pezizomycotina</taxon>
        <taxon>Sordariomycetes</taxon>
        <taxon>Xylariomycetidae</taxon>
        <taxon>Xylariales</taxon>
        <taxon>Xylariales incertae sedis</taxon>
        <taxon>Monosporascus</taxon>
    </lineage>
</organism>
<evidence type="ECO:0000256" key="12">
    <source>
        <dbReference type="ARBA" id="ARBA00022842"/>
    </source>
</evidence>
<evidence type="ECO:0000256" key="15">
    <source>
        <dbReference type="ARBA" id="ARBA00029567"/>
    </source>
</evidence>
<evidence type="ECO:0000256" key="6">
    <source>
        <dbReference type="ARBA" id="ARBA00017659"/>
    </source>
</evidence>
<comment type="cofactor">
    <cofactor evidence="1">
        <name>Mg(2+)</name>
        <dbReference type="ChEBI" id="CHEBI:18420"/>
    </cofactor>
</comment>
<feature type="transmembrane region" description="Helical" evidence="19">
    <location>
        <begin position="40"/>
        <end position="62"/>
    </location>
</feature>
<keyword evidence="12" id="KW-0460">Magnesium</keyword>
<sequence>MAASPSPTLSRTETLNLSGLAVVCAVILTRSFENGEGEPLIASLCFSGLAFAASYAMIRWLGPTFVNAGLKGRDMSKVNNKHYLPECMGAICAVVYLFTIIVFILIPFYKDIVVATSGGGNRDVVMNIEYVQRGRLLHKFPHSKLASFLSAIISLHSITILGFGDDLFDIRWRHKFFIPAFASIPLLVVYFVDFGVTSIVLPTFLQPYAGRELLDLGVLYYVYMAALCIFSPNSINILAGINGIEVTQSIVIAALLALNDILYLTTPYPHPATDSHLFSLYFLLPFLGVSFALLAHNWYPARVFVGDTYCYFAGMVFVVVSILGHFSKTLILLLLPQIFNFVYSTPQLFKLIPCPRHRLPHFNARTGLLEPSVTRWAPDEQPHPVVVRALRLLARLRLLSLKEEQGLVQESSNFTILNLWLVWRGPMREDRLATEITLMQLVLGLFGLVVRHKLALLIFREDNLDLRSVV</sequence>
<proteinExistence type="inferred from homology"/>
<gene>
    <name evidence="20" type="ORF">DL764_008495</name>
</gene>
<dbReference type="EMBL" id="QJNU01000671">
    <property type="protein sequence ID" value="RYO90095.1"/>
    <property type="molecule type" value="Genomic_DNA"/>
</dbReference>
<comment type="similarity">
    <text evidence="4">Belongs to the glycosyltransferase 4 family.</text>
</comment>
<evidence type="ECO:0000256" key="19">
    <source>
        <dbReference type="SAM" id="Phobius"/>
    </source>
</evidence>
<feature type="transmembrane region" description="Helical" evidence="19">
    <location>
        <begin position="83"/>
        <end position="109"/>
    </location>
</feature>
<accession>A0A4Q4SXD2</accession>
<dbReference type="Pfam" id="PF00953">
    <property type="entry name" value="Glycos_transf_4"/>
    <property type="match status" value="1"/>
</dbReference>
<dbReference type="PANTHER" id="PTHR10571:SF0">
    <property type="entry name" value="UDP-N-ACETYLGLUCOSAMINE--DOLICHYL-PHOSPHATE N-ACETYLGLUCOSAMINEPHOSPHOTRANSFERASE"/>
    <property type="match status" value="1"/>
</dbReference>
<evidence type="ECO:0000256" key="16">
    <source>
        <dbReference type="ARBA" id="ARBA00033238"/>
    </source>
</evidence>
<feature type="transmembrane region" description="Helical" evidence="19">
    <location>
        <begin position="237"/>
        <end position="258"/>
    </location>
</feature>
<keyword evidence="21" id="KW-1185">Reference proteome</keyword>
<feature type="transmembrane region" description="Helical" evidence="19">
    <location>
        <begin position="278"/>
        <end position="299"/>
    </location>
</feature>
<dbReference type="STRING" id="155417.A0A4Q4SXD2"/>
<name>A0A4Q4SXD2_9PEZI</name>
<dbReference type="InterPro" id="IPR000715">
    <property type="entry name" value="Glycosyl_transferase_4"/>
</dbReference>
<dbReference type="Proteomes" id="UP000293360">
    <property type="component" value="Unassembled WGS sequence"/>
</dbReference>
<feature type="transmembrane region" description="Helical" evidence="19">
    <location>
        <begin position="311"/>
        <end position="335"/>
    </location>
</feature>
<dbReference type="UniPathway" id="UPA00378"/>
<reference evidence="20 21" key="1">
    <citation type="submission" date="2018-06" db="EMBL/GenBank/DDBJ databases">
        <title>Complete Genomes of Monosporascus.</title>
        <authorList>
            <person name="Robinson A.J."/>
            <person name="Natvig D.O."/>
        </authorList>
    </citation>
    <scope>NUCLEOTIDE SEQUENCE [LARGE SCALE GENOMIC DNA]</scope>
    <source>
        <strain evidence="20 21">CBS 110550</strain>
    </source>
</reference>
<keyword evidence="10" id="KW-0479">Metal-binding</keyword>
<keyword evidence="9 19" id="KW-0812">Transmembrane</keyword>
<comment type="caution">
    <text evidence="20">The sequence shown here is derived from an EMBL/GenBank/DDBJ whole genome shotgun (WGS) entry which is preliminary data.</text>
</comment>
<dbReference type="GO" id="GO:0005789">
    <property type="term" value="C:endoplasmic reticulum membrane"/>
    <property type="evidence" value="ECO:0007669"/>
    <property type="project" value="UniProtKB-SubCell"/>
</dbReference>
<evidence type="ECO:0000256" key="3">
    <source>
        <dbReference type="ARBA" id="ARBA00004922"/>
    </source>
</evidence>
<keyword evidence="11" id="KW-0256">Endoplasmic reticulum</keyword>
<evidence type="ECO:0000256" key="10">
    <source>
        <dbReference type="ARBA" id="ARBA00022723"/>
    </source>
</evidence>
<dbReference type="PANTHER" id="PTHR10571">
    <property type="entry name" value="UDP-N-ACETYLGLUCOSAMINE--DOLICHYL-PHOSPHATE N-ACETYLGLUCOSAMINEPHOSPHOTRANSFERASE"/>
    <property type="match status" value="1"/>
</dbReference>
<dbReference type="GO" id="GO:0016757">
    <property type="term" value="F:glycosyltransferase activity"/>
    <property type="evidence" value="ECO:0007669"/>
    <property type="project" value="UniProtKB-KW"/>
</dbReference>
<evidence type="ECO:0000256" key="14">
    <source>
        <dbReference type="ARBA" id="ARBA00023136"/>
    </source>
</evidence>
<feature type="transmembrane region" description="Helical" evidence="19">
    <location>
        <begin position="213"/>
        <end position="230"/>
    </location>
</feature>